<comment type="caution">
    <text evidence="1">The sequence shown here is derived from an EMBL/GenBank/DDBJ whole genome shotgun (WGS) entry which is preliminary data.</text>
</comment>
<sequence length="275" mass="31271">MPPKSAEPKAKKRPNGYESIISAIFEAHYVVGETEFEFEREEIRSTADSLGIKVPDNLGDVTYSFRYRRDLPLQIRETAAEGMEWIIQGKGRSKYLFKQVRLSRIIPRSDLVTIKVPDSTPEIIAKYAQGDEQALLAKVRYNRLVDVFLGITAYSLQNHLRTTVSGIGQIEIDEIYVGLDRYGRQFVVPVQAKGGNDKHGVVQTQQDIACCNEKFPRLLCRPVSAQFMSNGRIAMFELFVEDDEVKVVDERHYQLVSSNDITDDDLLTYSTRIAK</sequence>
<reference evidence="1 2" key="1">
    <citation type="submission" date="2019-08" db="EMBL/GenBank/DDBJ databases">
        <authorList>
            <person name="Peeters C."/>
        </authorList>
    </citation>
    <scope>NUCLEOTIDE SEQUENCE [LARGE SCALE GENOMIC DNA]</scope>
    <source>
        <strain evidence="1 2">LMG 20602</strain>
    </source>
</reference>
<dbReference type="GO" id="GO:0004519">
    <property type="term" value="F:endonuclease activity"/>
    <property type="evidence" value="ECO:0007669"/>
    <property type="project" value="UniProtKB-KW"/>
</dbReference>
<organism evidence="1 2">
    <name type="scientific">Pandoraea capi</name>
    <dbReference type="NCBI Taxonomy" id="2508286"/>
    <lineage>
        <taxon>Bacteria</taxon>
        <taxon>Pseudomonadati</taxon>
        <taxon>Pseudomonadota</taxon>
        <taxon>Betaproteobacteria</taxon>
        <taxon>Burkholderiales</taxon>
        <taxon>Burkholderiaceae</taxon>
        <taxon>Pandoraea</taxon>
    </lineage>
</organism>
<protein>
    <submittedName>
        <fullName evidence="1">Endonuclease</fullName>
    </submittedName>
</protein>
<evidence type="ECO:0000313" key="1">
    <source>
        <dbReference type="EMBL" id="VVE56441.1"/>
    </source>
</evidence>
<keyword evidence="1" id="KW-0378">Hydrolase</keyword>
<name>A0ABY6WD92_9BURK</name>
<evidence type="ECO:0000313" key="2">
    <source>
        <dbReference type="Proteomes" id="UP000366065"/>
    </source>
</evidence>
<proteinExistence type="predicted"/>
<keyword evidence="1" id="KW-0255">Endonuclease</keyword>
<dbReference type="Proteomes" id="UP000366065">
    <property type="component" value="Unassembled WGS sequence"/>
</dbReference>
<accession>A0ABY6WD92</accession>
<dbReference type="EMBL" id="CABPRV010000021">
    <property type="protein sequence ID" value="VVE56441.1"/>
    <property type="molecule type" value="Genomic_DNA"/>
</dbReference>
<keyword evidence="1" id="KW-0540">Nuclease</keyword>
<dbReference type="RefSeq" id="WP_150723560.1">
    <property type="nucleotide sequence ID" value="NZ_CABPRV010000021.1"/>
</dbReference>
<gene>
    <name evidence="1" type="ORF">PCA20602_05103</name>
</gene>
<keyword evidence="2" id="KW-1185">Reference proteome</keyword>